<evidence type="ECO:0000259" key="1">
    <source>
        <dbReference type="Pfam" id="PF00144"/>
    </source>
</evidence>
<evidence type="ECO:0000313" key="2">
    <source>
        <dbReference type="EMBL" id="SEB74655.1"/>
    </source>
</evidence>
<proteinExistence type="predicted"/>
<dbReference type="AlphaFoldDB" id="A0A1H4LWK2"/>
<accession>A0A1H4LWK2</accession>
<dbReference type="SUPFAM" id="SSF56601">
    <property type="entry name" value="beta-lactamase/transpeptidase-like"/>
    <property type="match status" value="1"/>
</dbReference>
<gene>
    <name evidence="2" type="ORF">SAMN05216452_3016</name>
</gene>
<dbReference type="InterPro" id="IPR012338">
    <property type="entry name" value="Beta-lactam/transpept-like"/>
</dbReference>
<organism evidence="2 3">
    <name type="scientific">Nitratireductor aquibiodomus</name>
    <dbReference type="NCBI Taxonomy" id="204799"/>
    <lineage>
        <taxon>Bacteria</taxon>
        <taxon>Pseudomonadati</taxon>
        <taxon>Pseudomonadota</taxon>
        <taxon>Alphaproteobacteria</taxon>
        <taxon>Hyphomicrobiales</taxon>
        <taxon>Phyllobacteriaceae</taxon>
        <taxon>Nitratireductor</taxon>
    </lineage>
</organism>
<protein>
    <submittedName>
        <fullName evidence="2">Beta-lactamase class C</fullName>
    </submittedName>
</protein>
<dbReference type="EMBL" id="FNSL01000001">
    <property type="protein sequence ID" value="SEB74655.1"/>
    <property type="molecule type" value="Genomic_DNA"/>
</dbReference>
<sequence length="380" mass="41381">MFLGAGLLSSVPAWATGPVLSATTGQRIEAEARRFMQENSIPGLSVAITIDGRRRIFNEGVASRESGEPVTDKTLFEIGAIGETFAGLLASYAQVKGRLSFFDEVSDHLLSLKGSAFDTVTVLNLATHTSGLDLFPPEDVKTPEALLAYCAPWRRRYAPGSQRTYSHIGAALLATVGAAAMKQDYDELLGRKILPKLGLSHTYTQVPASSTIDYAQGYTQGDLPVHIGPEPLASAVYGMRTTAGDMIRYVEAHMEAGDIDPDMKRAIRKTLTGYYKAGPFTQNLIWEQYAFPVVLRQLVQGNSTTVEWTDVPALRLKPPFPPRRNVWINKVGSTRGFAAYVAFVPASKTGVALLVNKSIPEPDLVSTAYRILEMLQSRSP</sequence>
<dbReference type="Proteomes" id="UP000199064">
    <property type="component" value="Unassembled WGS sequence"/>
</dbReference>
<dbReference type="PANTHER" id="PTHR46825:SF8">
    <property type="entry name" value="BETA-LACTAMASE-RELATED"/>
    <property type="match status" value="1"/>
</dbReference>
<dbReference type="PANTHER" id="PTHR46825">
    <property type="entry name" value="D-ALANYL-D-ALANINE-CARBOXYPEPTIDASE/ENDOPEPTIDASE AMPH"/>
    <property type="match status" value="1"/>
</dbReference>
<feature type="domain" description="Beta-lactamase-related" evidence="1">
    <location>
        <begin position="30"/>
        <end position="373"/>
    </location>
</feature>
<dbReference type="InterPro" id="IPR001466">
    <property type="entry name" value="Beta-lactam-related"/>
</dbReference>
<dbReference type="InterPro" id="IPR050491">
    <property type="entry name" value="AmpC-like"/>
</dbReference>
<dbReference type="Pfam" id="PF00144">
    <property type="entry name" value="Beta-lactamase"/>
    <property type="match status" value="1"/>
</dbReference>
<evidence type="ECO:0000313" key="3">
    <source>
        <dbReference type="Proteomes" id="UP000199064"/>
    </source>
</evidence>
<reference evidence="3" key="1">
    <citation type="submission" date="2016-10" db="EMBL/GenBank/DDBJ databases">
        <authorList>
            <person name="Varghese N."/>
            <person name="Submissions S."/>
        </authorList>
    </citation>
    <scope>NUCLEOTIDE SEQUENCE [LARGE SCALE GENOMIC DNA]</scope>
    <source>
        <strain evidence="3">ES.061</strain>
    </source>
</reference>
<dbReference type="Gene3D" id="3.40.710.10">
    <property type="entry name" value="DD-peptidase/beta-lactamase superfamily"/>
    <property type="match status" value="1"/>
</dbReference>
<keyword evidence="3" id="KW-1185">Reference proteome</keyword>
<name>A0A1H4LWK2_9HYPH</name>